<evidence type="ECO:0000256" key="13">
    <source>
        <dbReference type="ARBA" id="ARBA00023136"/>
    </source>
</evidence>
<dbReference type="EMBL" id="KQ459144">
    <property type="protein sequence ID" value="KPJ03618.1"/>
    <property type="molecule type" value="Genomic_DNA"/>
</dbReference>
<evidence type="ECO:0000256" key="15">
    <source>
        <dbReference type="RuleBase" id="RU000461"/>
    </source>
</evidence>
<dbReference type="InterPro" id="IPR002401">
    <property type="entry name" value="Cyt_P450_E_grp-I"/>
</dbReference>
<dbReference type="PROSITE" id="PS00086">
    <property type="entry name" value="CYTOCHROME_P450"/>
    <property type="match status" value="1"/>
</dbReference>
<dbReference type="Proteomes" id="UP000053268">
    <property type="component" value="Unassembled WGS sequence"/>
</dbReference>
<evidence type="ECO:0000256" key="8">
    <source>
        <dbReference type="ARBA" id="ARBA00022824"/>
    </source>
</evidence>
<dbReference type="PRINTS" id="PR00463">
    <property type="entry name" value="EP450I"/>
</dbReference>
<keyword evidence="10 15" id="KW-0560">Oxidoreductase</keyword>
<evidence type="ECO:0000256" key="14">
    <source>
        <dbReference type="PIRSR" id="PIRSR602401-1"/>
    </source>
</evidence>
<dbReference type="AlphaFoldDB" id="A0A194QDJ4"/>
<dbReference type="InterPro" id="IPR001128">
    <property type="entry name" value="Cyt_P450"/>
</dbReference>
<evidence type="ECO:0000256" key="7">
    <source>
        <dbReference type="ARBA" id="ARBA00022723"/>
    </source>
</evidence>
<evidence type="ECO:0000256" key="1">
    <source>
        <dbReference type="ARBA" id="ARBA00001971"/>
    </source>
</evidence>
<evidence type="ECO:0000256" key="5">
    <source>
        <dbReference type="ARBA" id="ARBA00010617"/>
    </source>
</evidence>
<comment type="function">
    <text evidence="2">May be involved in the metabolism of insect hormones and in the breakdown of synthetic insecticides.</text>
</comment>
<comment type="subcellular location">
    <subcellularLocation>
        <location evidence="4">Endoplasmic reticulum membrane</location>
        <topology evidence="4">Peripheral membrane protein</topology>
    </subcellularLocation>
    <subcellularLocation>
        <location evidence="3">Microsome membrane</location>
        <topology evidence="3">Peripheral membrane protein</topology>
    </subcellularLocation>
</comment>
<evidence type="ECO:0000313" key="17">
    <source>
        <dbReference type="Proteomes" id="UP000053268"/>
    </source>
</evidence>
<keyword evidence="9" id="KW-0492">Microsome</keyword>
<keyword evidence="13" id="KW-0472">Membrane</keyword>
<dbReference type="InterPro" id="IPR050196">
    <property type="entry name" value="Cytochrome_P450_Monoox"/>
</dbReference>
<keyword evidence="8" id="KW-0256">Endoplasmic reticulum</keyword>
<reference evidence="16 17" key="1">
    <citation type="journal article" date="2015" name="Nat. Commun.">
        <title>Outbred genome sequencing and CRISPR/Cas9 gene editing in butterflies.</title>
        <authorList>
            <person name="Li X."/>
            <person name="Fan D."/>
            <person name="Zhang W."/>
            <person name="Liu G."/>
            <person name="Zhang L."/>
            <person name="Zhao L."/>
            <person name="Fang X."/>
            <person name="Chen L."/>
            <person name="Dong Y."/>
            <person name="Chen Y."/>
            <person name="Ding Y."/>
            <person name="Zhao R."/>
            <person name="Feng M."/>
            <person name="Zhu Y."/>
            <person name="Feng Y."/>
            <person name="Jiang X."/>
            <person name="Zhu D."/>
            <person name="Xiang H."/>
            <person name="Feng X."/>
            <person name="Li S."/>
            <person name="Wang J."/>
            <person name="Zhang G."/>
            <person name="Kronforst M.R."/>
            <person name="Wang W."/>
        </authorList>
    </citation>
    <scope>NUCLEOTIDE SEQUENCE [LARGE SCALE GENOMIC DNA]</scope>
    <source>
        <strain evidence="16">Ya'a_city_454_Px</strain>
        <tissue evidence="16">Whole body</tissue>
    </source>
</reference>
<evidence type="ECO:0000256" key="10">
    <source>
        <dbReference type="ARBA" id="ARBA00023002"/>
    </source>
</evidence>
<dbReference type="InterPro" id="IPR017972">
    <property type="entry name" value="Cyt_P450_CS"/>
</dbReference>
<keyword evidence="6 14" id="KW-0349">Heme</keyword>
<proteinExistence type="inferred from homology"/>
<dbReference type="GO" id="GO:0004497">
    <property type="term" value="F:monooxygenase activity"/>
    <property type="evidence" value="ECO:0007669"/>
    <property type="project" value="UniProtKB-KW"/>
</dbReference>
<dbReference type="PANTHER" id="PTHR24291:SF189">
    <property type="entry name" value="CYTOCHROME P450 4C3-RELATED"/>
    <property type="match status" value="1"/>
</dbReference>
<evidence type="ECO:0000256" key="6">
    <source>
        <dbReference type="ARBA" id="ARBA00022617"/>
    </source>
</evidence>
<gene>
    <name evidence="16" type="ORF">RR46_04230</name>
</gene>
<comment type="similarity">
    <text evidence="5 15">Belongs to the cytochrome P450 family.</text>
</comment>
<dbReference type="GO" id="GO:0016705">
    <property type="term" value="F:oxidoreductase activity, acting on paired donors, with incorporation or reduction of molecular oxygen"/>
    <property type="evidence" value="ECO:0007669"/>
    <property type="project" value="InterPro"/>
</dbReference>
<evidence type="ECO:0000256" key="3">
    <source>
        <dbReference type="ARBA" id="ARBA00004174"/>
    </source>
</evidence>
<dbReference type="SUPFAM" id="SSF48264">
    <property type="entry name" value="Cytochrome P450"/>
    <property type="match status" value="1"/>
</dbReference>
<dbReference type="STRING" id="66420.A0A194QDJ4"/>
<dbReference type="GO" id="GO:0005506">
    <property type="term" value="F:iron ion binding"/>
    <property type="evidence" value="ECO:0007669"/>
    <property type="project" value="InterPro"/>
</dbReference>
<keyword evidence="7 14" id="KW-0479">Metal-binding</keyword>
<evidence type="ECO:0000256" key="9">
    <source>
        <dbReference type="ARBA" id="ARBA00022848"/>
    </source>
</evidence>
<keyword evidence="11 14" id="KW-0408">Iron</keyword>
<evidence type="ECO:0000256" key="12">
    <source>
        <dbReference type="ARBA" id="ARBA00023033"/>
    </source>
</evidence>
<evidence type="ECO:0000313" key="16">
    <source>
        <dbReference type="EMBL" id="KPJ03618.1"/>
    </source>
</evidence>
<evidence type="ECO:0000256" key="11">
    <source>
        <dbReference type="ARBA" id="ARBA00023004"/>
    </source>
</evidence>
<name>A0A194QDJ4_PAPXU</name>
<sequence>MVNSGRAPFNIFARIGSARPVKYHDHTEDRREVEAIPLLTDPDDCLTVANACLEKDILYGSARACFGNGLVTATANVWKDQRKLLNPKFNLNYLHSFLDVFNKQAKILVKEFECHIDKGEFDHGSLIRQNEMKTICQERMQKKIFPSDVSPHPENSPPLPAIKEKCGKGKTIEINPPIPHVAFVVLYLARSRTDTCCRPKGLISTDVPSLRHIIKKRKADHLNKLITGDVDEGENFKPFLDVLFELKKTVGDDVMTDKLIRDQVTTLIMAGHDTVSHVLQLTLILIGSYSGVQDKIYAELQQVFENSDRDVDKDDLTKLIYLEAVLKESMRLYSIVPIVSRHLHQDVRLKHYTLRRGHSCVLNLVSVHRHPMWGPDAEEFKPERWLNPNTLPSNPNAFIAFSLGKRNCIGRTYSMISMKTTLAHILRKYSINADHKKMQLKLECLMKPFAGHHIIIERRKK</sequence>
<feature type="binding site" description="axial binding residue" evidence="14">
    <location>
        <position position="408"/>
    </location>
    <ligand>
        <name>heme</name>
        <dbReference type="ChEBI" id="CHEBI:30413"/>
    </ligand>
    <ligandPart>
        <name>Fe</name>
        <dbReference type="ChEBI" id="CHEBI:18248"/>
    </ligandPart>
</feature>
<dbReference type="Pfam" id="PF00067">
    <property type="entry name" value="p450"/>
    <property type="match status" value="1"/>
</dbReference>
<dbReference type="PRINTS" id="PR00385">
    <property type="entry name" value="P450"/>
</dbReference>
<accession>A0A194QDJ4</accession>
<dbReference type="PANTHER" id="PTHR24291">
    <property type="entry name" value="CYTOCHROME P450 FAMILY 4"/>
    <property type="match status" value="1"/>
</dbReference>
<evidence type="ECO:0000256" key="4">
    <source>
        <dbReference type="ARBA" id="ARBA00004406"/>
    </source>
</evidence>
<dbReference type="Gene3D" id="1.10.630.10">
    <property type="entry name" value="Cytochrome P450"/>
    <property type="match status" value="1"/>
</dbReference>
<keyword evidence="12 15" id="KW-0503">Monooxygenase</keyword>
<organism evidence="16 17">
    <name type="scientific">Papilio xuthus</name>
    <name type="common">Asian swallowtail butterfly</name>
    <dbReference type="NCBI Taxonomy" id="66420"/>
    <lineage>
        <taxon>Eukaryota</taxon>
        <taxon>Metazoa</taxon>
        <taxon>Ecdysozoa</taxon>
        <taxon>Arthropoda</taxon>
        <taxon>Hexapoda</taxon>
        <taxon>Insecta</taxon>
        <taxon>Pterygota</taxon>
        <taxon>Neoptera</taxon>
        <taxon>Endopterygota</taxon>
        <taxon>Lepidoptera</taxon>
        <taxon>Glossata</taxon>
        <taxon>Ditrysia</taxon>
        <taxon>Papilionoidea</taxon>
        <taxon>Papilionidae</taxon>
        <taxon>Papilioninae</taxon>
        <taxon>Papilio</taxon>
    </lineage>
</organism>
<protein>
    <submittedName>
        <fullName evidence="16">Cytochrome P450 4V3</fullName>
    </submittedName>
</protein>
<dbReference type="GO" id="GO:0020037">
    <property type="term" value="F:heme binding"/>
    <property type="evidence" value="ECO:0007669"/>
    <property type="project" value="InterPro"/>
</dbReference>
<keyword evidence="17" id="KW-1185">Reference proteome</keyword>
<evidence type="ECO:0000256" key="2">
    <source>
        <dbReference type="ARBA" id="ARBA00003690"/>
    </source>
</evidence>
<dbReference type="InterPro" id="IPR036396">
    <property type="entry name" value="Cyt_P450_sf"/>
</dbReference>
<dbReference type="GO" id="GO:0005789">
    <property type="term" value="C:endoplasmic reticulum membrane"/>
    <property type="evidence" value="ECO:0007669"/>
    <property type="project" value="UniProtKB-SubCell"/>
</dbReference>
<comment type="cofactor">
    <cofactor evidence="1 14">
        <name>heme</name>
        <dbReference type="ChEBI" id="CHEBI:30413"/>
    </cofactor>
</comment>